<evidence type="ECO:0000313" key="2">
    <source>
        <dbReference type="Proteomes" id="UP000800041"/>
    </source>
</evidence>
<proteinExistence type="predicted"/>
<dbReference type="EMBL" id="ML977154">
    <property type="protein sequence ID" value="KAF1987034.1"/>
    <property type="molecule type" value="Genomic_DNA"/>
</dbReference>
<dbReference type="AlphaFoldDB" id="A0A6G1H1U5"/>
<accession>A0A6G1H1U5</accession>
<keyword evidence="2" id="KW-1185">Reference proteome</keyword>
<gene>
    <name evidence="1" type="ORF">K402DRAFT_61775</name>
</gene>
<sequence>MLVLCRASVVGKLLGPGAMPSATRLMAPATASRSPLLLVICGLVPPRAIRLVILSENRERERKGGEKKGGWVVGAWWWLGREGGGAEAQALLKLNVQNASRDALSTSRVVWPSCRGYD</sequence>
<reference evidence="1" key="1">
    <citation type="journal article" date="2020" name="Stud. Mycol.">
        <title>101 Dothideomycetes genomes: a test case for predicting lifestyles and emergence of pathogens.</title>
        <authorList>
            <person name="Haridas S."/>
            <person name="Albert R."/>
            <person name="Binder M."/>
            <person name="Bloem J."/>
            <person name="Labutti K."/>
            <person name="Salamov A."/>
            <person name="Andreopoulos B."/>
            <person name="Baker S."/>
            <person name="Barry K."/>
            <person name="Bills G."/>
            <person name="Bluhm B."/>
            <person name="Cannon C."/>
            <person name="Castanera R."/>
            <person name="Culley D."/>
            <person name="Daum C."/>
            <person name="Ezra D."/>
            <person name="Gonzalez J."/>
            <person name="Henrissat B."/>
            <person name="Kuo A."/>
            <person name="Liang C."/>
            <person name="Lipzen A."/>
            <person name="Lutzoni F."/>
            <person name="Magnuson J."/>
            <person name="Mondo S."/>
            <person name="Nolan M."/>
            <person name="Ohm R."/>
            <person name="Pangilinan J."/>
            <person name="Park H.-J."/>
            <person name="Ramirez L."/>
            <person name="Alfaro M."/>
            <person name="Sun H."/>
            <person name="Tritt A."/>
            <person name="Yoshinaga Y."/>
            <person name="Zwiers L.-H."/>
            <person name="Turgeon B."/>
            <person name="Goodwin S."/>
            <person name="Spatafora J."/>
            <person name="Crous P."/>
            <person name="Grigoriev I."/>
        </authorList>
    </citation>
    <scope>NUCLEOTIDE SEQUENCE</scope>
    <source>
        <strain evidence="1">CBS 113979</strain>
    </source>
</reference>
<evidence type="ECO:0000313" key="1">
    <source>
        <dbReference type="EMBL" id="KAF1987034.1"/>
    </source>
</evidence>
<dbReference type="Proteomes" id="UP000800041">
    <property type="component" value="Unassembled WGS sequence"/>
</dbReference>
<name>A0A6G1H1U5_9PEZI</name>
<protein>
    <submittedName>
        <fullName evidence="1">Uncharacterized protein</fullName>
    </submittedName>
</protein>
<organism evidence="1 2">
    <name type="scientific">Aulographum hederae CBS 113979</name>
    <dbReference type="NCBI Taxonomy" id="1176131"/>
    <lineage>
        <taxon>Eukaryota</taxon>
        <taxon>Fungi</taxon>
        <taxon>Dikarya</taxon>
        <taxon>Ascomycota</taxon>
        <taxon>Pezizomycotina</taxon>
        <taxon>Dothideomycetes</taxon>
        <taxon>Pleosporomycetidae</taxon>
        <taxon>Aulographales</taxon>
        <taxon>Aulographaceae</taxon>
    </lineage>
</organism>